<dbReference type="VEuPathDB" id="FungiDB:SPBR_08962"/>
<feature type="compositionally biased region" description="Basic and acidic residues" evidence="1">
    <location>
        <begin position="1500"/>
        <end position="1531"/>
    </location>
</feature>
<dbReference type="GO" id="GO:0000964">
    <property type="term" value="P:mitochondrial RNA 5'-end processing"/>
    <property type="evidence" value="ECO:0007669"/>
    <property type="project" value="TreeGrafter"/>
</dbReference>
<feature type="compositionally biased region" description="Polar residues" evidence="1">
    <location>
        <begin position="106"/>
        <end position="117"/>
    </location>
</feature>
<feature type="region of interest" description="Disordered" evidence="1">
    <location>
        <begin position="1173"/>
        <end position="1294"/>
    </location>
</feature>
<dbReference type="Proteomes" id="UP000031575">
    <property type="component" value="Unassembled WGS sequence"/>
</dbReference>
<feature type="region of interest" description="Disordered" evidence="1">
    <location>
        <begin position="477"/>
        <end position="516"/>
    </location>
</feature>
<feature type="compositionally biased region" description="Polar residues" evidence="1">
    <location>
        <begin position="1242"/>
        <end position="1257"/>
    </location>
</feature>
<feature type="compositionally biased region" description="Acidic residues" evidence="1">
    <location>
        <begin position="1091"/>
        <end position="1103"/>
    </location>
</feature>
<protein>
    <submittedName>
        <fullName evidence="2">Mitochondrial mRNA processing protein</fullName>
    </submittedName>
</protein>
<evidence type="ECO:0000256" key="1">
    <source>
        <dbReference type="SAM" id="MobiDB-lite"/>
    </source>
</evidence>
<evidence type="ECO:0000313" key="3">
    <source>
        <dbReference type="Proteomes" id="UP000031575"/>
    </source>
</evidence>
<feature type="region of interest" description="Disordered" evidence="1">
    <location>
        <begin position="539"/>
        <end position="590"/>
    </location>
</feature>
<feature type="compositionally biased region" description="Basic residues" evidence="1">
    <location>
        <begin position="204"/>
        <end position="231"/>
    </location>
</feature>
<name>A0A0C2FDG7_9PEZI</name>
<feature type="compositionally biased region" description="Low complexity" evidence="1">
    <location>
        <begin position="165"/>
        <end position="184"/>
    </location>
</feature>
<keyword evidence="3" id="KW-1185">Reference proteome</keyword>
<dbReference type="GO" id="GO:0005740">
    <property type="term" value="C:mitochondrial envelope"/>
    <property type="evidence" value="ECO:0007669"/>
    <property type="project" value="TreeGrafter"/>
</dbReference>
<feature type="compositionally biased region" description="Basic and acidic residues" evidence="1">
    <location>
        <begin position="505"/>
        <end position="516"/>
    </location>
</feature>
<feature type="compositionally biased region" description="Polar residues" evidence="1">
    <location>
        <begin position="281"/>
        <end position="319"/>
    </location>
</feature>
<feature type="compositionally biased region" description="Acidic residues" evidence="1">
    <location>
        <begin position="1225"/>
        <end position="1239"/>
    </location>
</feature>
<feature type="compositionally biased region" description="Low complexity" evidence="1">
    <location>
        <begin position="351"/>
        <end position="366"/>
    </location>
</feature>
<feature type="compositionally biased region" description="Basic and acidic residues" evidence="1">
    <location>
        <begin position="1383"/>
        <end position="1426"/>
    </location>
</feature>
<feature type="region of interest" description="Disordered" evidence="1">
    <location>
        <begin position="1500"/>
        <end position="1532"/>
    </location>
</feature>
<dbReference type="OrthoDB" id="10249045at2759"/>
<dbReference type="Pfam" id="PF08634">
    <property type="entry name" value="Pet127"/>
    <property type="match status" value="1"/>
</dbReference>
<feature type="region of interest" description="Disordered" evidence="1">
    <location>
        <begin position="607"/>
        <end position="631"/>
    </location>
</feature>
<feature type="compositionally biased region" description="Acidic residues" evidence="1">
    <location>
        <begin position="1190"/>
        <end position="1207"/>
    </location>
</feature>
<feature type="region of interest" description="Disordered" evidence="1">
    <location>
        <begin position="272"/>
        <end position="432"/>
    </location>
</feature>
<evidence type="ECO:0000313" key="2">
    <source>
        <dbReference type="EMBL" id="KIH89148.1"/>
    </source>
</evidence>
<dbReference type="RefSeq" id="XP_040617158.1">
    <property type="nucleotide sequence ID" value="XM_040767088.1"/>
</dbReference>
<feature type="compositionally biased region" description="Basic residues" evidence="1">
    <location>
        <begin position="570"/>
        <end position="579"/>
    </location>
</feature>
<organism evidence="2 3">
    <name type="scientific">Sporothrix brasiliensis 5110</name>
    <dbReference type="NCBI Taxonomy" id="1398154"/>
    <lineage>
        <taxon>Eukaryota</taxon>
        <taxon>Fungi</taxon>
        <taxon>Dikarya</taxon>
        <taxon>Ascomycota</taxon>
        <taxon>Pezizomycotina</taxon>
        <taxon>Sordariomycetes</taxon>
        <taxon>Sordariomycetidae</taxon>
        <taxon>Ophiostomatales</taxon>
        <taxon>Ophiostomataceae</taxon>
        <taxon>Sporothrix</taxon>
    </lineage>
</organism>
<gene>
    <name evidence="2" type="ORF">SPBR_08962</name>
</gene>
<reference evidence="2 3" key="1">
    <citation type="journal article" date="2014" name="BMC Genomics">
        <title>Comparative genomics of the major fungal agents of human and animal Sporotrichosis: Sporothrix schenckii and Sporothrix brasiliensis.</title>
        <authorList>
            <person name="Teixeira M.M."/>
            <person name="de Almeida L.G."/>
            <person name="Kubitschek-Barreira P."/>
            <person name="Alves F.L."/>
            <person name="Kioshima E.S."/>
            <person name="Abadio A.K."/>
            <person name="Fernandes L."/>
            <person name="Derengowski L.S."/>
            <person name="Ferreira K.S."/>
            <person name="Souza R.C."/>
            <person name="Ruiz J.C."/>
            <person name="de Andrade N.C."/>
            <person name="Paes H.C."/>
            <person name="Nicola A.M."/>
            <person name="Albuquerque P."/>
            <person name="Gerber A.L."/>
            <person name="Martins V.P."/>
            <person name="Peconick L.D."/>
            <person name="Neto A.V."/>
            <person name="Chaucanez C.B."/>
            <person name="Silva P.A."/>
            <person name="Cunha O.L."/>
            <person name="de Oliveira F.F."/>
            <person name="dos Santos T.C."/>
            <person name="Barros A.L."/>
            <person name="Soares M.A."/>
            <person name="de Oliveira L.M."/>
            <person name="Marini M.M."/>
            <person name="Villalobos-Duno H."/>
            <person name="Cunha M.M."/>
            <person name="de Hoog S."/>
            <person name="da Silveira J.F."/>
            <person name="Henrissat B."/>
            <person name="Nino-Vega G.A."/>
            <person name="Cisalpino P.S."/>
            <person name="Mora-Montes H.M."/>
            <person name="Almeida S.R."/>
            <person name="Stajich J.E."/>
            <person name="Lopes-Bezerra L.M."/>
            <person name="Vasconcelos A.T."/>
            <person name="Felipe M.S."/>
        </authorList>
    </citation>
    <scope>NUCLEOTIDE SEQUENCE [LARGE SCALE GENOMIC DNA]</scope>
    <source>
        <strain evidence="2 3">5110</strain>
    </source>
</reference>
<feature type="compositionally biased region" description="Polar residues" evidence="1">
    <location>
        <begin position="1344"/>
        <end position="1359"/>
    </location>
</feature>
<feature type="compositionally biased region" description="Low complexity" evidence="1">
    <location>
        <begin position="610"/>
        <end position="619"/>
    </location>
</feature>
<feature type="region of interest" description="Disordered" evidence="1">
    <location>
        <begin position="50"/>
        <end position="122"/>
    </location>
</feature>
<feature type="compositionally biased region" description="Basic and acidic residues" evidence="1">
    <location>
        <begin position="1364"/>
        <end position="1375"/>
    </location>
</feature>
<dbReference type="HOGENOM" id="CLU_003477_1_2_1"/>
<sequence>MDQVAMQTDLLSTLPSRALVEEPGSVSQSILTLMHPAATSQEVIISDMMQDSRQNGKERCGSSQWNANGNQSSGWGNGDEANATTGGGNERNIGNATTDDVKGTGCDNNTGGSSANDSWGDGFGKGTGNYNWGWAINDNEDDGGNSTSKGVDNQDTLQSNTGSIDNDNNHWTNWGTGNTSTGDSWTGGGDSTGNGWGNDEAKTSHRGGNRKRGAQRSNKIHTSNKHGKKKVSWGEGSETIVNTDHNGDYTNATDNTNAYCWGDSGGSDWCEESHGGHKTNETNNNVSWGGDVNDNSSNSWGNTGATNDTWDQFSNNNVSGGYKDPWIGLDSDTNDAGGNDNQRNDNDHAAHPTAAGTTAGTNPETPSADPGTNTKVAPPPARKSAKPATHGPNGASTGSTSGGRKVMKQAKAAAKAAHQAKAGLNGAASHQGSQTQLKLWRETLNVLKKLESAQDRLAEQAAIATGVATKELLANTASSAKGDASSALATTGKVSKTKKTTSAHTPEEREAAFKAAKDTQDQIRMLTSALHLLKTVLSTQGPQQQEEKEQEQSQQPTAATKGDQSEGKLGKHARKKAQKMKFGQDNSPLGAQHLTAAGTAVIEPEISPGAASTTSSTASQHILSKKASSPKKKAVAASSRSFLEPPPVHRLPYRVSSVDSRDLALTPVEENKRPVPKLHYGLDRALFNPGVYHLQDPRSRVFNFDPYLASIMPLQEFDFNALKQYVTSSKDPTLISMAAKYNMKYSGSTSSMTSMLSHFHFLLSGWRPINTAHTTRSFTPESMSFTRITRGPAATFLHWKDGTYAIDADKEFDTANILSMLGKSMEKLLTLSKEDFEKYRVTRSHELTEEERNDPESFHYSTFGDFMMRSQLDAYDPRLPGTGMFDLKTRAVVSIRMDAQDFQRGLGYEIRQRFGQWESFEREYFDMIRSAFLKYSLQVRMGRMDGIYVAFHNTQRIFGFQYISINEMDVALHGTDDTTLGDREFKLSLHLLNAVLDKATDRFPGRSLRLHIETRPSEAAPFMYIFATPVTSKEIGEVQDAGKESVEEFERRILGITAQESGENDEGGSLTESATDDGEMETETAAKEHEVDEEPDHDEDDYSVDVWETMRQKVEETMENEAQGIESVRDTLEDALEQSGLLRGRPPEETRTYVDALLEAITRTDTEAVAETILKGQEPETGLKSTLEVETPEEEQIDAETEAEVEGAPDHETVPKTNSSSAEAEITEPETEIGSESDFTEGGNTTSATTDKASTLSYDRGKSVIDEDGGRKSESNETSGSSVGEGPPASPVSGTLSLKDLIIKLAAKVETSQARDAVGSIDYNSNRMNGETQQVTKDGDDDSIATTESPLSFRYSNSVAELVDAPKNKRFERILSEMLASSKESKEGRECKEGKDGKEGNEGNEGKEGKEDREGKNENEGKERNGGKVSSKGNAPAPEPPEIIGMIMTIRNKVNGRYVVRPEKLTNADSWKVEYAIEEIQTKRARTLYNMLKARRKALLSKDRNGKDSKDGEDKTDGEDPKADRIGDMKKTSTKSAFNRDFMSKLYALSAKGRRFRSNENRIMRKRPVHIYGVDGSRKWGEVFANEMDDVGTLQRDPVEGGKKQETA</sequence>
<dbReference type="EMBL" id="AWTV01000009">
    <property type="protein sequence ID" value="KIH89148.1"/>
    <property type="molecule type" value="Genomic_DNA"/>
</dbReference>
<feature type="compositionally biased region" description="Gly residues" evidence="1">
    <location>
        <begin position="185"/>
        <end position="196"/>
    </location>
</feature>
<dbReference type="PANTHER" id="PTHR31014:SF0">
    <property type="entry name" value="MITOCHONDRIAL TRANSLATION SYSTEM COMPONENT PET127-RELATED"/>
    <property type="match status" value="1"/>
</dbReference>
<feature type="region of interest" description="Disordered" evidence="1">
    <location>
        <begin position="1313"/>
        <end position="1441"/>
    </location>
</feature>
<feature type="compositionally biased region" description="Low complexity" evidence="1">
    <location>
        <begin position="409"/>
        <end position="422"/>
    </location>
</feature>
<feature type="compositionally biased region" description="Basic and acidic residues" evidence="1">
    <location>
        <begin position="1259"/>
        <end position="1275"/>
    </location>
</feature>
<dbReference type="InterPro" id="IPR013943">
    <property type="entry name" value="Pet127"/>
</dbReference>
<feature type="compositionally biased region" description="Polar residues" evidence="1">
    <location>
        <begin position="1322"/>
        <end position="1336"/>
    </location>
</feature>
<accession>A0A0C2FDG7</accession>
<feature type="compositionally biased region" description="Polar residues" evidence="1">
    <location>
        <begin position="144"/>
        <end position="164"/>
    </location>
</feature>
<dbReference type="GeneID" id="63682009"/>
<feature type="compositionally biased region" description="Polar residues" evidence="1">
    <location>
        <begin position="61"/>
        <end position="74"/>
    </location>
</feature>
<proteinExistence type="predicted"/>
<feature type="region of interest" description="Disordered" evidence="1">
    <location>
        <begin position="1056"/>
        <end position="1103"/>
    </location>
</feature>
<comment type="caution">
    <text evidence="2">The sequence shown here is derived from an EMBL/GenBank/DDBJ whole genome shotgun (WGS) entry which is preliminary data.</text>
</comment>
<dbReference type="PANTHER" id="PTHR31014">
    <property type="entry name" value="MITOCHONDRIAL TRANSLATION SYSTEM COMPONENT PET127-RELATED"/>
    <property type="match status" value="1"/>
</dbReference>
<feature type="region of interest" description="Disordered" evidence="1">
    <location>
        <begin position="135"/>
        <end position="233"/>
    </location>
</feature>